<dbReference type="PANTHER" id="PTHR11566">
    <property type="entry name" value="DYNAMIN"/>
    <property type="match status" value="1"/>
</dbReference>
<dbReference type="PROSITE" id="PS00410">
    <property type="entry name" value="G_DYNAMIN_1"/>
    <property type="match status" value="1"/>
</dbReference>
<dbReference type="GO" id="GO:0005525">
    <property type="term" value="F:GTP binding"/>
    <property type="evidence" value="ECO:0007669"/>
    <property type="project" value="UniProtKB-KW"/>
</dbReference>
<evidence type="ECO:0000259" key="8">
    <source>
        <dbReference type="PROSITE" id="PS51718"/>
    </source>
</evidence>
<feature type="domain" description="GED" evidence="7">
    <location>
        <begin position="611"/>
        <end position="697"/>
    </location>
</feature>
<dbReference type="SUPFAM" id="SSF52540">
    <property type="entry name" value="P-loop containing nucleoside triphosphate hydrolases"/>
    <property type="match status" value="1"/>
</dbReference>
<dbReference type="PANTHER" id="PTHR11566:SF220">
    <property type="entry name" value="VACUOLAR PROTEIN SORTING-ASSOCIATED PROTEIN 1"/>
    <property type="match status" value="1"/>
</dbReference>
<feature type="domain" description="Dynamin-type G" evidence="8">
    <location>
        <begin position="29"/>
        <end position="318"/>
    </location>
</feature>
<feature type="region of interest" description="Disordered" evidence="6">
    <location>
        <begin position="77"/>
        <end position="103"/>
    </location>
</feature>
<dbReference type="GO" id="GO:0016020">
    <property type="term" value="C:membrane"/>
    <property type="evidence" value="ECO:0007669"/>
    <property type="project" value="TreeGrafter"/>
</dbReference>
<dbReference type="InterPro" id="IPR045063">
    <property type="entry name" value="Dynamin_N"/>
</dbReference>
<dbReference type="GO" id="GO:0006897">
    <property type="term" value="P:endocytosis"/>
    <property type="evidence" value="ECO:0007669"/>
    <property type="project" value="TreeGrafter"/>
</dbReference>
<dbReference type="OrthoDB" id="5061070at2759"/>
<comment type="caution">
    <text evidence="9">The sequence shown here is derived from an EMBL/GenBank/DDBJ whole genome shotgun (WGS) entry which is preliminary data.</text>
</comment>
<dbReference type="CDD" id="cd08771">
    <property type="entry name" value="DLP_1"/>
    <property type="match status" value="1"/>
</dbReference>
<evidence type="ECO:0000256" key="6">
    <source>
        <dbReference type="SAM" id="MobiDB-lite"/>
    </source>
</evidence>
<gene>
    <name evidence="9" type="ORF">EW146_g4052</name>
</gene>
<dbReference type="GO" id="GO:0016559">
    <property type="term" value="P:peroxisome fission"/>
    <property type="evidence" value="ECO:0007669"/>
    <property type="project" value="TreeGrafter"/>
</dbReference>
<dbReference type="FunFam" id="3.40.50.300:FF:000473">
    <property type="entry name" value="Vacuolar sorting-associated 1 protein"/>
    <property type="match status" value="1"/>
</dbReference>
<dbReference type="PROSITE" id="PS51718">
    <property type="entry name" value="G_DYNAMIN_2"/>
    <property type="match status" value="1"/>
</dbReference>
<evidence type="ECO:0000256" key="2">
    <source>
        <dbReference type="ARBA" id="ARBA00023134"/>
    </source>
</evidence>
<evidence type="ECO:0000259" key="7">
    <source>
        <dbReference type="PROSITE" id="PS51388"/>
    </source>
</evidence>
<dbReference type="AlphaFoldDB" id="A0A4S4LVU5"/>
<dbReference type="InterPro" id="IPR027417">
    <property type="entry name" value="P-loop_NTPase"/>
</dbReference>
<dbReference type="Pfam" id="PF02212">
    <property type="entry name" value="GED"/>
    <property type="match status" value="1"/>
</dbReference>
<keyword evidence="10" id="KW-1185">Reference proteome</keyword>
<dbReference type="InterPro" id="IPR003130">
    <property type="entry name" value="GED"/>
</dbReference>
<dbReference type="InterPro" id="IPR022812">
    <property type="entry name" value="Dynamin"/>
</dbReference>
<keyword evidence="1 5" id="KW-0547">Nucleotide-binding</keyword>
<dbReference type="GO" id="GO:0008017">
    <property type="term" value="F:microtubule binding"/>
    <property type="evidence" value="ECO:0007669"/>
    <property type="project" value="TreeGrafter"/>
</dbReference>
<organism evidence="9 10">
    <name type="scientific">Bondarzewia mesenterica</name>
    <dbReference type="NCBI Taxonomy" id="1095465"/>
    <lineage>
        <taxon>Eukaryota</taxon>
        <taxon>Fungi</taxon>
        <taxon>Dikarya</taxon>
        <taxon>Basidiomycota</taxon>
        <taxon>Agaricomycotina</taxon>
        <taxon>Agaricomycetes</taxon>
        <taxon>Russulales</taxon>
        <taxon>Bondarzewiaceae</taxon>
        <taxon>Bondarzewia</taxon>
    </lineage>
</organism>
<dbReference type="SMART" id="SM00302">
    <property type="entry name" value="GED"/>
    <property type="match status" value="1"/>
</dbReference>
<dbReference type="InterPro" id="IPR020850">
    <property type="entry name" value="GED_dom"/>
</dbReference>
<dbReference type="PRINTS" id="PR00195">
    <property type="entry name" value="DYNAMIN"/>
</dbReference>
<evidence type="ECO:0000256" key="1">
    <source>
        <dbReference type="ARBA" id="ARBA00022741"/>
    </source>
</evidence>
<dbReference type="GO" id="GO:0005777">
    <property type="term" value="C:peroxisome"/>
    <property type="evidence" value="ECO:0007669"/>
    <property type="project" value="TreeGrafter"/>
</dbReference>
<evidence type="ECO:0000313" key="9">
    <source>
        <dbReference type="EMBL" id="THH16602.1"/>
    </source>
</evidence>
<proteinExistence type="inferred from homology"/>
<dbReference type="Pfam" id="PF00350">
    <property type="entry name" value="Dynamin_N"/>
    <property type="match status" value="1"/>
</dbReference>
<dbReference type="SMART" id="SM00053">
    <property type="entry name" value="DYNc"/>
    <property type="match status" value="1"/>
</dbReference>
<protein>
    <recommendedName>
        <fullName evidence="4">Vacuolar protein sorting-associated protein 1</fullName>
    </recommendedName>
</protein>
<accession>A0A4S4LVU5</accession>
<sequence length="697" mass="76830">MSTGFGTEIVSVVNKLQDVFSSIGSSAASIDLPQICVLGSQSSGKSSVLENIVGRDFLPRGTGIVTRRPLVLQLIHRPSTSPMPNGNAAKEENGADPNANESEWGEFLHLPGEKFYDFGKIRAEIVRDTEAKTGRNAGISPLPINLRIFSPNVLTLTLVDLPGLTKVPVGDQPKDIERQIRDMLFKYISKPGCIILAVTAANQDLANSDGLKMAREVDPEGTRTIGVLTKVDLMDVGTDVVDILAGRVIPLRLGYVPVVNRGQRDIEASKSIASALEHERQYFENHASYKGKAQFCGTPFLARKLNMRITYQLQKNQAELQQLGGALGDGNSSSIVLNVITEFTSEFRTVIDGNTNDLSLNELSGGARISFVFHELFNNGIKTIDPFDQVKDGDIRTILYNSSGSTPAVFVGTTAFEVIVKQQIKRLEEPSLKCCQLVYDELIRILGQLLTKIQAFRRYPALRERFNSVVVNFFKISMTPTTKLVADLVAMQACYVNTTHPDFLNGHKAMAIVTERLNANKPPPPSADLKSGKLAPGQINNNKDLDVEIRKEEPSFFGSFFSSTKGTQKKKGPQPMEASRPGTPTTPTKMEAPPSVIRPQAALSERETIETEVIKLLIHSYFNIVKREMIDMVPKAITLTLVNHSKETLQRELLQELYKPEVLDDLLKESEFVTNRRRELVATVQALNKAEEIVAGV</sequence>
<dbReference type="GO" id="GO:0048312">
    <property type="term" value="P:intracellular distribution of mitochondria"/>
    <property type="evidence" value="ECO:0007669"/>
    <property type="project" value="TreeGrafter"/>
</dbReference>
<dbReference type="InterPro" id="IPR001401">
    <property type="entry name" value="Dynamin_GTPase"/>
</dbReference>
<dbReference type="PROSITE" id="PS51388">
    <property type="entry name" value="GED"/>
    <property type="match status" value="1"/>
</dbReference>
<dbReference type="GO" id="GO:0007033">
    <property type="term" value="P:vacuole organization"/>
    <property type="evidence" value="ECO:0007669"/>
    <property type="project" value="UniProtKB-ARBA"/>
</dbReference>
<keyword evidence="2 5" id="KW-0342">GTP-binding</keyword>
<evidence type="ECO:0000256" key="4">
    <source>
        <dbReference type="ARBA" id="ARBA00073589"/>
    </source>
</evidence>
<dbReference type="GO" id="GO:0000266">
    <property type="term" value="P:mitochondrial fission"/>
    <property type="evidence" value="ECO:0007669"/>
    <property type="project" value="TreeGrafter"/>
</dbReference>
<evidence type="ECO:0000256" key="5">
    <source>
        <dbReference type="RuleBase" id="RU003932"/>
    </source>
</evidence>
<comment type="similarity">
    <text evidence="5">Belongs to the TRAFAC class dynamin-like GTPase superfamily. Dynamin/Fzo/YdjA family.</text>
</comment>
<evidence type="ECO:0000313" key="10">
    <source>
        <dbReference type="Proteomes" id="UP000310158"/>
    </source>
</evidence>
<dbReference type="InterPro" id="IPR000375">
    <property type="entry name" value="Dynamin_stalk"/>
</dbReference>
<feature type="region of interest" description="Disordered" evidence="6">
    <location>
        <begin position="557"/>
        <end position="593"/>
    </location>
</feature>
<dbReference type="Proteomes" id="UP000310158">
    <property type="component" value="Unassembled WGS sequence"/>
</dbReference>
<evidence type="ECO:0000256" key="3">
    <source>
        <dbReference type="ARBA" id="ARBA00023175"/>
    </source>
</evidence>
<dbReference type="Gene3D" id="3.40.50.300">
    <property type="entry name" value="P-loop containing nucleotide triphosphate hydrolases"/>
    <property type="match status" value="1"/>
</dbReference>
<name>A0A4S4LVU5_9AGAM</name>
<reference evidence="9 10" key="1">
    <citation type="submission" date="2019-02" db="EMBL/GenBank/DDBJ databases">
        <title>Genome sequencing of the rare red list fungi Bondarzewia mesenterica.</title>
        <authorList>
            <person name="Buettner E."/>
            <person name="Kellner H."/>
        </authorList>
    </citation>
    <scope>NUCLEOTIDE SEQUENCE [LARGE SCALE GENOMIC DNA]</scope>
    <source>
        <strain evidence="9 10">DSM 108281</strain>
    </source>
</reference>
<dbReference type="Pfam" id="PF01031">
    <property type="entry name" value="Dynamin_M"/>
    <property type="match status" value="1"/>
</dbReference>
<dbReference type="Gene3D" id="1.20.120.1240">
    <property type="entry name" value="Dynamin, middle domain"/>
    <property type="match status" value="1"/>
</dbReference>
<keyword evidence="3" id="KW-0505">Motor protein</keyword>
<dbReference type="GO" id="GO:0003924">
    <property type="term" value="F:GTPase activity"/>
    <property type="evidence" value="ECO:0007669"/>
    <property type="project" value="InterPro"/>
</dbReference>
<dbReference type="InterPro" id="IPR030381">
    <property type="entry name" value="G_DYNAMIN_dom"/>
</dbReference>
<dbReference type="InterPro" id="IPR019762">
    <property type="entry name" value="Dynamin_GTPase_CS"/>
</dbReference>
<dbReference type="EMBL" id="SGPL01000150">
    <property type="protein sequence ID" value="THH16602.1"/>
    <property type="molecule type" value="Genomic_DNA"/>
</dbReference>
<dbReference type="GO" id="GO:0005874">
    <property type="term" value="C:microtubule"/>
    <property type="evidence" value="ECO:0007669"/>
    <property type="project" value="TreeGrafter"/>
</dbReference>